<sequence>MNPVFDEDLRAVGGRLPEPEAVMAAYRVGLFPMGLGEGGGPPVGWWAPVARGVLLPGDLRVSRSLRRSMRGFDCAVDTRFAEVVDGCADPHRDGAWITPAMRRLYLDLHAAGHAHSVEVMQDGELVGGLFGISFGRVFVGESMFHRRTDASKAALVALVRLLDAGGPTWLLDVQWITPHLASLGVSELSGFDYAVRLQHAGGLDPGEVFSRAARTDVNFYAM</sequence>
<comment type="catalytic activity">
    <reaction evidence="4">
        <text>L-phenylalanyl-tRNA(Phe) + an N-terminal L-alpha-aminoacyl-[protein] = an N-terminal L-phenylalanyl-L-alpha-aminoacyl-[protein] + tRNA(Phe)</text>
        <dbReference type="Rhea" id="RHEA:43632"/>
        <dbReference type="Rhea" id="RHEA-COMP:9668"/>
        <dbReference type="Rhea" id="RHEA-COMP:9699"/>
        <dbReference type="Rhea" id="RHEA-COMP:10636"/>
        <dbReference type="Rhea" id="RHEA-COMP:10637"/>
        <dbReference type="ChEBI" id="CHEBI:78442"/>
        <dbReference type="ChEBI" id="CHEBI:78531"/>
        <dbReference type="ChEBI" id="CHEBI:78597"/>
        <dbReference type="ChEBI" id="CHEBI:83561"/>
        <dbReference type="EC" id="2.3.2.6"/>
    </reaction>
</comment>
<dbReference type="SUPFAM" id="SSF55729">
    <property type="entry name" value="Acyl-CoA N-acyltransferases (Nat)"/>
    <property type="match status" value="1"/>
</dbReference>
<dbReference type="Gene3D" id="3.30.70.3550">
    <property type="entry name" value="Leucyl/phenylalanyl-tRNA-protein transferase, N-terminal domain"/>
    <property type="match status" value="1"/>
</dbReference>
<comment type="function">
    <text evidence="4">Functions in the N-end rule pathway of protein degradation where it conjugates Leu, Phe and, less efficiently, Met from aminoacyl-tRNAs to the N-termini of proteins containing an N-terminal arginine or lysine.</text>
</comment>
<dbReference type="HAMAP" id="MF_00688">
    <property type="entry name" value="Leu_Phe_trans"/>
    <property type="match status" value="1"/>
</dbReference>
<evidence type="ECO:0000256" key="1">
    <source>
        <dbReference type="ARBA" id="ARBA00022490"/>
    </source>
</evidence>
<evidence type="ECO:0000256" key="3">
    <source>
        <dbReference type="ARBA" id="ARBA00023315"/>
    </source>
</evidence>
<dbReference type="RefSeq" id="WP_291794707.1">
    <property type="nucleotide sequence ID" value="NZ_BAAAPZ010000019.1"/>
</dbReference>
<dbReference type="NCBIfam" id="TIGR00667">
    <property type="entry name" value="aat"/>
    <property type="match status" value="1"/>
</dbReference>
<evidence type="ECO:0000256" key="2">
    <source>
        <dbReference type="ARBA" id="ARBA00022679"/>
    </source>
</evidence>
<protein>
    <recommendedName>
        <fullName evidence="4">Leucyl/phenylalanyl-tRNA--protein transferase</fullName>
        <ecNumber evidence="4">2.3.2.6</ecNumber>
    </recommendedName>
    <alternativeName>
        <fullName evidence="4">L/F-transferase</fullName>
    </alternativeName>
    <alternativeName>
        <fullName evidence="4">Leucyltransferase</fullName>
    </alternativeName>
    <alternativeName>
        <fullName evidence="4">Phenyalanyltransferase</fullName>
    </alternativeName>
</protein>
<accession>A0ABN2X644</accession>
<dbReference type="Proteomes" id="UP001500984">
    <property type="component" value="Unassembled WGS sequence"/>
</dbReference>
<dbReference type="InterPro" id="IPR042203">
    <property type="entry name" value="Leu/Phe-tRNA_Trfase_C"/>
</dbReference>
<keyword evidence="3 4" id="KW-0012">Acyltransferase</keyword>
<dbReference type="PANTHER" id="PTHR30098">
    <property type="entry name" value="LEUCYL/PHENYLALANYL-TRNA--PROTEIN TRANSFERASE"/>
    <property type="match status" value="1"/>
</dbReference>
<evidence type="ECO:0000313" key="5">
    <source>
        <dbReference type="EMBL" id="GAA2105579.1"/>
    </source>
</evidence>
<evidence type="ECO:0000313" key="6">
    <source>
        <dbReference type="Proteomes" id="UP001500984"/>
    </source>
</evidence>
<evidence type="ECO:0000256" key="4">
    <source>
        <dbReference type="HAMAP-Rule" id="MF_00688"/>
    </source>
</evidence>
<dbReference type="Gene3D" id="3.40.630.70">
    <property type="entry name" value="Leucyl/phenylalanyl-tRNA-protein transferase, C-terminal domain"/>
    <property type="match status" value="1"/>
</dbReference>
<reference evidence="5 6" key="1">
    <citation type="journal article" date="2019" name="Int. J. Syst. Evol. Microbiol.">
        <title>The Global Catalogue of Microorganisms (GCM) 10K type strain sequencing project: providing services to taxonomists for standard genome sequencing and annotation.</title>
        <authorList>
            <consortium name="The Broad Institute Genomics Platform"/>
            <consortium name="The Broad Institute Genome Sequencing Center for Infectious Disease"/>
            <person name="Wu L."/>
            <person name="Ma J."/>
        </authorList>
    </citation>
    <scope>NUCLEOTIDE SEQUENCE [LARGE SCALE GENOMIC DNA]</scope>
    <source>
        <strain evidence="5 6">JCM 15900</strain>
    </source>
</reference>
<dbReference type="InterPro" id="IPR016181">
    <property type="entry name" value="Acyl_CoA_acyltransferase"/>
</dbReference>
<dbReference type="EC" id="2.3.2.6" evidence="4"/>
<comment type="catalytic activity">
    <reaction evidence="4">
        <text>N-terminal L-lysyl-[protein] + L-leucyl-tRNA(Leu) = N-terminal L-leucyl-L-lysyl-[protein] + tRNA(Leu) + H(+)</text>
        <dbReference type="Rhea" id="RHEA:12340"/>
        <dbReference type="Rhea" id="RHEA-COMP:9613"/>
        <dbReference type="Rhea" id="RHEA-COMP:9622"/>
        <dbReference type="Rhea" id="RHEA-COMP:12670"/>
        <dbReference type="Rhea" id="RHEA-COMP:12671"/>
        <dbReference type="ChEBI" id="CHEBI:15378"/>
        <dbReference type="ChEBI" id="CHEBI:65249"/>
        <dbReference type="ChEBI" id="CHEBI:78442"/>
        <dbReference type="ChEBI" id="CHEBI:78494"/>
        <dbReference type="ChEBI" id="CHEBI:133043"/>
        <dbReference type="EC" id="2.3.2.6"/>
    </reaction>
</comment>
<comment type="catalytic activity">
    <reaction evidence="4">
        <text>N-terminal L-arginyl-[protein] + L-leucyl-tRNA(Leu) = N-terminal L-leucyl-L-arginyl-[protein] + tRNA(Leu) + H(+)</text>
        <dbReference type="Rhea" id="RHEA:50416"/>
        <dbReference type="Rhea" id="RHEA-COMP:9613"/>
        <dbReference type="Rhea" id="RHEA-COMP:9622"/>
        <dbReference type="Rhea" id="RHEA-COMP:12672"/>
        <dbReference type="Rhea" id="RHEA-COMP:12673"/>
        <dbReference type="ChEBI" id="CHEBI:15378"/>
        <dbReference type="ChEBI" id="CHEBI:64719"/>
        <dbReference type="ChEBI" id="CHEBI:78442"/>
        <dbReference type="ChEBI" id="CHEBI:78494"/>
        <dbReference type="ChEBI" id="CHEBI:133044"/>
        <dbReference type="EC" id="2.3.2.6"/>
    </reaction>
</comment>
<name>A0ABN2X644_9MICO</name>
<comment type="similarity">
    <text evidence="4">Belongs to the L/F-transferase family.</text>
</comment>
<dbReference type="InterPro" id="IPR042221">
    <property type="entry name" value="Leu/Phe-tRNA_Trfase_N"/>
</dbReference>
<dbReference type="EMBL" id="BAAAPZ010000019">
    <property type="protein sequence ID" value="GAA2105579.1"/>
    <property type="molecule type" value="Genomic_DNA"/>
</dbReference>
<keyword evidence="2 4" id="KW-0808">Transferase</keyword>
<dbReference type="InterPro" id="IPR004616">
    <property type="entry name" value="Leu/Phe-tRNA_Trfase"/>
</dbReference>
<comment type="caution">
    <text evidence="5">The sequence shown here is derived from an EMBL/GenBank/DDBJ whole genome shotgun (WGS) entry which is preliminary data.</text>
</comment>
<proteinExistence type="inferred from homology"/>
<keyword evidence="1 4" id="KW-0963">Cytoplasm</keyword>
<comment type="subcellular location">
    <subcellularLocation>
        <location evidence="4">Cytoplasm</location>
    </subcellularLocation>
</comment>
<gene>
    <name evidence="4" type="primary">aat</name>
    <name evidence="5" type="ORF">GCM10009823_31040</name>
</gene>
<organism evidence="5 6">
    <name type="scientific">Brevibacterium salitolerans</name>
    <dbReference type="NCBI Taxonomy" id="1403566"/>
    <lineage>
        <taxon>Bacteria</taxon>
        <taxon>Bacillati</taxon>
        <taxon>Actinomycetota</taxon>
        <taxon>Actinomycetes</taxon>
        <taxon>Micrococcales</taxon>
        <taxon>Brevibacteriaceae</taxon>
        <taxon>Brevibacterium</taxon>
    </lineage>
</organism>
<dbReference type="PANTHER" id="PTHR30098:SF2">
    <property type="entry name" value="LEUCYL_PHENYLALANYL-TRNA--PROTEIN TRANSFERASE"/>
    <property type="match status" value="1"/>
</dbReference>
<keyword evidence="6" id="KW-1185">Reference proteome</keyword>
<dbReference type="Pfam" id="PF03588">
    <property type="entry name" value="Leu_Phe_trans"/>
    <property type="match status" value="1"/>
</dbReference>